<dbReference type="PANTHER" id="PTHR33112">
    <property type="entry name" value="DOMAIN PROTEIN, PUTATIVE-RELATED"/>
    <property type="match status" value="1"/>
</dbReference>
<organism evidence="1 2">
    <name type="scientific">Penicillium citrinum</name>
    <dbReference type="NCBI Taxonomy" id="5077"/>
    <lineage>
        <taxon>Eukaryota</taxon>
        <taxon>Fungi</taxon>
        <taxon>Dikarya</taxon>
        <taxon>Ascomycota</taxon>
        <taxon>Pezizomycotina</taxon>
        <taxon>Eurotiomycetes</taxon>
        <taxon>Eurotiomycetidae</taxon>
        <taxon>Eurotiales</taxon>
        <taxon>Aspergillaceae</taxon>
        <taxon>Penicillium</taxon>
    </lineage>
</organism>
<evidence type="ECO:0000313" key="2">
    <source>
        <dbReference type="Proteomes" id="UP001147733"/>
    </source>
</evidence>
<dbReference type="EMBL" id="JAPQKT010000009">
    <property type="protein sequence ID" value="KAJ5221462.1"/>
    <property type="molecule type" value="Genomic_DNA"/>
</dbReference>
<keyword evidence="2" id="KW-1185">Reference proteome</keyword>
<proteinExistence type="predicted"/>
<reference evidence="1" key="1">
    <citation type="submission" date="2022-11" db="EMBL/GenBank/DDBJ databases">
        <authorList>
            <person name="Petersen C."/>
        </authorList>
    </citation>
    <scope>NUCLEOTIDE SEQUENCE</scope>
    <source>
        <strain evidence="1">IBT 23319</strain>
    </source>
</reference>
<protein>
    <submittedName>
        <fullName evidence="1">Uncharacterized protein</fullName>
    </submittedName>
</protein>
<comment type="caution">
    <text evidence="1">The sequence shown here is derived from an EMBL/GenBank/DDBJ whole genome shotgun (WGS) entry which is preliminary data.</text>
</comment>
<dbReference type="GeneID" id="81388421"/>
<dbReference type="Proteomes" id="UP001147733">
    <property type="component" value="Unassembled WGS sequence"/>
</dbReference>
<sequence length="367" mass="42570">MALVVGHIDKLANQVKRFQEDLLSSRSIIFFDERVYFRCRRCVWCEDNNQDESPEVKVSETTSIRPMALESDTPPLFTFQTLVLYYSSRNLTHASDAINAIAGTLRFFETRLHSPMLYGLPLFSLDISLLFYGMSLQRRPEFPSYSWAGWTGEIQWSAVPEWSDETESNRRGPAANDWLDTRTWIVWYQRKGDGNIQHLLEDTEASDVPKRHIGYRHRHHTWLTGMNVIPTPDLYSSIHNYTLLQFWTYSAHFKLRSTERPSFKGNMHLVDSEDKICGRAFIHEIETIQTEVPVELLILSECSVPLGDHFDDAQDLNVHIDNWQCYWIMIISWEDGVASRRGIGTLDRHAINQGYPPGVVWKEVLLG</sequence>
<evidence type="ECO:0000313" key="1">
    <source>
        <dbReference type="EMBL" id="KAJ5221462.1"/>
    </source>
</evidence>
<dbReference type="PANTHER" id="PTHR33112:SF16">
    <property type="entry name" value="HETEROKARYON INCOMPATIBILITY DOMAIN-CONTAINING PROTEIN"/>
    <property type="match status" value="1"/>
</dbReference>
<dbReference type="AlphaFoldDB" id="A0A9W9TFZ9"/>
<dbReference type="RefSeq" id="XP_056496385.1">
    <property type="nucleotide sequence ID" value="XM_056649254.1"/>
</dbReference>
<accession>A0A9W9TFZ9</accession>
<gene>
    <name evidence="1" type="ORF">N7469_010349</name>
</gene>
<reference evidence="1" key="2">
    <citation type="journal article" date="2023" name="IMA Fungus">
        <title>Comparative genomic study of the Penicillium genus elucidates a diverse pangenome and 15 lateral gene transfer events.</title>
        <authorList>
            <person name="Petersen C."/>
            <person name="Sorensen T."/>
            <person name="Nielsen M.R."/>
            <person name="Sondergaard T.E."/>
            <person name="Sorensen J.L."/>
            <person name="Fitzpatrick D.A."/>
            <person name="Frisvad J.C."/>
            <person name="Nielsen K.L."/>
        </authorList>
    </citation>
    <scope>NUCLEOTIDE SEQUENCE</scope>
    <source>
        <strain evidence="1">IBT 23319</strain>
    </source>
</reference>
<name>A0A9W9TFZ9_PENCI</name>
<dbReference type="OrthoDB" id="2958217at2759"/>